<feature type="transmembrane region" description="Helical" evidence="1">
    <location>
        <begin position="15"/>
        <end position="33"/>
    </location>
</feature>
<proteinExistence type="predicted"/>
<organism evidence="2 3">
    <name type="scientific">Alicyclobacillus ferrooxydans</name>
    <dbReference type="NCBI Taxonomy" id="471514"/>
    <lineage>
        <taxon>Bacteria</taxon>
        <taxon>Bacillati</taxon>
        <taxon>Bacillota</taxon>
        <taxon>Bacilli</taxon>
        <taxon>Bacillales</taxon>
        <taxon>Alicyclobacillaceae</taxon>
        <taxon>Alicyclobacillus</taxon>
    </lineage>
</organism>
<dbReference type="NCBIfam" id="NF042414">
    <property type="entry name" value="CLC_0170_fam"/>
    <property type="match status" value="1"/>
</dbReference>
<feature type="transmembrane region" description="Helical" evidence="1">
    <location>
        <begin position="54"/>
        <end position="72"/>
    </location>
</feature>
<dbReference type="InterPro" id="IPR049971">
    <property type="entry name" value="CLC_0170-like"/>
</dbReference>
<dbReference type="RefSeq" id="WP_054969234.1">
    <property type="nucleotide sequence ID" value="NZ_LJCO01000046.1"/>
</dbReference>
<dbReference type="EMBL" id="LJCO01000046">
    <property type="protein sequence ID" value="KPV43704.1"/>
    <property type="molecule type" value="Genomic_DNA"/>
</dbReference>
<keyword evidence="1" id="KW-0812">Transmembrane</keyword>
<name>A0A0P9CD90_9BACL</name>
<dbReference type="AlphaFoldDB" id="A0A0P9CD90"/>
<keyword evidence="1" id="KW-1133">Transmembrane helix</keyword>
<accession>A0A0P9CD90</accession>
<keyword evidence="3" id="KW-1185">Reference proteome</keyword>
<sequence length="77" mass="9077">MHGENNVAYLDFTQIYPTVTAGMLILTGLYAFLVDRREYQRDSLFREARWARTIGITWIITGCGLFLAGWVWRNFIW</sequence>
<evidence type="ECO:0000313" key="2">
    <source>
        <dbReference type="EMBL" id="KPV43704.1"/>
    </source>
</evidence>
<dbReference type="PATRIC" id="fig|471514.4.peg.2031"/>
<evidence type="ECO:0000256" key="1">
    <source>
        <dbReference type="SAM" id="Phobius"/>
    </source>
</evidence>
<evidence type="ECO:0000313" key="3">
    <source>
        <dbReference type="Proteomes" id="UP000050482"/>
    </source>
</evidence>
<comment type="caution">
    <text evidence="2">The sequence shown here is derived from an EMBL/GenBank/DDBJ whole genome shotgun (WGS) entry which is preliminary data.</text>
</comment>
<dbReference type="Proteomes" id="UP000050482">
    <property type="component" value="Unassembled WGS sequence"/>
</dbReference>
<dbReference type="STRING" id="471514.AN477_11125"/>
<gene>
    <name evidence="2" type="ORF">AN477_11125</name>
</gene>
<protein>
    <submittedName>
        <fullName evidence="2">Uncharacterized protein</fullName>
    </submittedName>
</protein>
<keyword evidence="1" id="KW-0472">Membrane</keyword>
<reference evidence="2 3" key="1">
    <citation type="submission" date="2015-09" db="EMBL/GenBank/DDBJ databases">
        <title>Draft genome sequence of Alicyclobacillus ferrooxydans DSM 22381.</title>
        <authorList>
            <person name="Hemp J."/>
        </authorList>
    </citation>
    <scope>NUCLEOTIDE SEQUENCE [LARGE SCALE GENOMIC DNA]</scope>
    <source>
        <strain evidence="2 3">TC-34</strain>
    </source>
</reference>